<gene>
    <name evidence="3" type="ORF">SLEP1_g50215</name>
</gene>
<sequence>MKSFLPFLTLFSFLLFVNTAVAARKDPGEYWRAVAKDQPLAEAIEALVEVDTAKKPDCHTPATIEIQEEKILVKDFETKDIKSAEEKSFVKDFEPRPNVSSYHDNSDTKPGDEKSFVKDFEPRPNVSSYHENGETKPADEKSFVNDFEPRPNVSSYHD</sequence>
<dbReference type="PANTHER" id="PTHR33731">
    <property type="entry name" value="PROTEIN, PUTATIVE-RELATED"/>
    <property type="match status" value="1"/>
</dbReference>
<organism evidence="3 4">
    <name type="scientific">Rubroshorea leprosula</name>
    <dbReference type="NCBI Taxonomy" id="152421"/>
    <lineage>
        <taxon>Eukaryota</taxon>
        <taxon>Viridiplantae</taxon>
        <taxon>Streptophyta</taxon>
        <taxon>Embryophyta</taxon>
        <taxon>Tracheophyta</taxon>
        <taxon>Spermatophyta</taxon>
        <taxon>Magnoliopsida</taxon>
        <taxon>eudicotyledons</taxon>
        <taxon>Gunneridae</taxon>
        <taxon>Pentapetalae</taxon>
        <taxon>rosids</taxon>
        <taxon>malvids</taxon>
        <taxon>Malvales</taxon>
        <taxon>Dipterocarpaceae</taxon>
        <taxon>Rubroshorea</taxon>
    </lineage>
</organism>
<evidence type="ECO:0000256" key="1">
    <source>
        <dbReference type="SAM" id="MobiDB-lite"/>
    </source>
</evidence>
<proteinExistence type="predicted"/>
<feature type="chain" id="PRO_5043517814" description="Organ-specific protein S2-like" evidence="2">
    <location>
        <begin position="23"/>
        <end position="158"/>
    </location>
</feature>
<protein>
    <recommendedName>
        <fullName evidence="5">Organ-specific protein S2-like</fullName>
    </recommendedName>
</protein>
<name>A0AAV5M2M6_9ROSI</name>
<dbReference type="Proteomes" id="UP001054252">
    <property type="component" value="Unassembled WGS sequence"/>
</dbReference>
<reference evidence="3 4" key="1">
    <citation type="journal article" date="2021" name="Commun. Biol.">
        <title>The genome of Shorea leprosula (Dipterocarpaceae) highlights the ecological relevance of drought in aseasonal tropical rainforests.</title>
        <authorList>
            <person name="Ng K.K.S."/>
            <person name="Kobayashi M.J."/>
            <person name="Fawcett J.A."/>
            <person name="Hatakeyama M."/>
            <person name="Paape T."/>
            <person name="Ng C.H."/>
            <person name="Ang C.C."/>
            <person name="Tnah L.H."/>
            <person name="Lee C.T."/>
            <person name="Nishiyama T."/>
            <person name="Sese J."/>
            <person name="O'Brien M.J."/>
            <person name="Copetti D."/>
            <person name="Mohd Noor M.I."/>
            <person name="Ong R.C."/>
            <person name="Putra M."/>
            <person name="Sireger I.Z."/>
            <person name="Indrioko S."/>
            <person name="Kosugi Y."/>
            <person name="Izuno A."/>
            <person name="Isagi Y."/>
            <person name="Lee S.L."/>
            <person name="Shimizu K.K."/>
        </authorList>
    </citation>
    <scope>NUCLEOTIDE SEQUENCE [LARGE SCALE GENOMIC DNA]</scope>
    <source>
        <strain evidence="3">214</strain>
    </source>
</reference>
<dbReference type="PANTHER" id="PTHR33731:SF2">
    <property type="entry name" value="ORGAN-SPECIFIC PROTEIN S2-LIKE"/>
    <property type="match status" value="1"/>
</dbReference>
<comment type="caution">
    <text evidence="3">The sequence shown here is derived from an EMBL/GenBank/DDBJ whole genome shotgun (WGS) entry which is preliminary data.</text>
</comment>
<keyword evidence="2" id="KW-0732">Signal</keyword>
<evidence type="ECO:0008006" key="5">
    <source>
        <dbReference type="Google" id="ProtNLM"/>
    </source>
</evidence>
<evidence type="ECO:0000256" key="2">
    <source>
        <dbReference type="SAM" id="SignalP"/>
    </source>
</evidence>
<dbReference type="InterPro" id="IPR024489">
    <property type="entry name" value="Organ_specific_prot"/>
</dbReference>
<dbReference type="AlphaFoldDB" id="A0AAV5M2M6"/>
<keyword evidence="4" id="KW-1185">Reference proteome</keyword>
<accession>A0AAV5M2M6</accession>
<evidence type="ECO:0000313" key="3">
    <source>
        <dbReference type="EMBL" id="GKV42852.1"/>
    </source>
</evidence>
<feature type="region of interest" description="Disordered" evidence="1">
    <location>
        <begin position="87"/>
        <end position="158"/>
    </location>
</feature>
<dbReference type="Pfam" id="PF10950">
    <property type="entry name" value="Organ_specific"/>
    <property type="match status" value="1"/>
</dbReference>
<feature type="signal peptide" evidence="2">
    <location>
        <begin position="1"/>
        <end position="22"/>
    </location>
</feature>
<evidence type="ECO:0000313" key="4">
    <source>
        <dbReference type="Proteomes" id="UP001054252"/>
    </source>
</evidence>
<dbReference type="EMBL" id="BPVZ01000162">
    <property type="protein sequence ID" value="GKV42852.1"/>
    <property type="molecule type" value="Genomic_DNA"/>
</dbReference>
<feature type="compositionally biased region" description="Basic and acidic residues" evidence="1">
    <location>
        <begin position="104"/>
        <end position="122"/>
    </location>
</feature>
<feature type="compositionally biased region" description="Basic and acidic residues" evidence="1">
    <location>
        <begin position="131"/>
        <end position="149"/>
    </location>
</feature>